<dbReference type="EC" id="6.3.5.3" evidence="6"/>
<dbReference type="Pfam" id="PF02700">
    <property type="entry name" value="PurS"/>
    <property type="match status" value="1"/>
</dbReference>
<keyword evidence="4 6" id="KW-0658">Purine biosynthesis</keyword>
<dbReference type="AlphaFoldDB" id="A0A0R2MS58"/>
<dbReference type="GO" id="GO:0005524">
    <property type="term" value="F:ATP binding"/>
    <property type="evidence" value="ECO:0007669"/>
    <property type="project" value="UniProtKB-UniRule"/>
</dbReference>
<dbReference type="EMBL" id="JQCE01000038">
    <property type="protein sequence ID" value="KRO16415.1"/>
    <property type="molecule type" value="Genomic_DNA"/>
</dbReference>
<keyword evidence="8" id="KW-1185">Reference proteome</keyword>
<keyword evidence="2 6" id="KW-0436">Ligase</keyword>
<evidence type="ECO:0000256" key="4">
    <source>
        <dbReference type="ARBA" id="ARBA00022755"/>
    </source>
</evidence>
<reference evidence="7 8" key="1">
    <citation type="journal article" date="2015" name="Genome Announc.">
        <title>Expanding the biotechnology potential of lactobacilli through comparative genomics of 213 strains and associated genera.</title>
        <authorList>
            <person name="Sun Z."/>
            <person name="Harris H.M."/>
            <person name="McCann A."/>
            <person name="Guo C."/>
            <person name="Argimon S."/>
            <person name="Zhang W."/>
            <person name="Yang X."/>
            <person name="Jeffery I.B."/>
            <person name="Cooney J.C."/>
            <person name="Kagawa T.F."/>
            <person name="Liu W."/>
            <person name="Song Y."/>
            <person name="Salvetti E."/>
            <person name="Wrobel A."/>
            <person name="Rasinkangas P."/>
            <person name="Parkhill J."/>
            <person name="Rea M.C."/>
            <person name="O'Sullivan O."/>
            <person name="Ritari J."/>
            <person name="Douillard F.P."/>
            <person name="Paul Ross R."/>
            <person name="Yang R."/>
            <person name="Briner A.E."/>
            <person name="Felis G.E."/>
            <person name="de Vos W.M."/>
            <person name="Barrangou R."/>
            <person name="Klaenhammer T.R."/>
            <person name="Caufield P.W."/>
            <person name="Cui Y."/>
            <person name="Zhang H."/>
            <person name="O'Toole P.W."/>
        </authorList>
    </citation>
    <scope>NUCLEOTIDE SEQUENCE [LARGE SCALE GENOMIC DNA]</scope>
    <source>
        <strain evidence="7 8">DSM 24301</strain>
    </source>
</reference>
<dbReference type="InterPro" id="IPR003850">
    <property type="entry name" value="PurS"/>
</dbReference>
<dbReference type="GO" id="GO:0005737">
    <property type="term" value="C:cytoplasm"/>
    <property type="evidence" value="ECO:0007669"/>
    <property type="project" value="UniProtKB-SubCell"/>
</dbReference>
<sequence>MYQAKVYVNYKDSVLDPKAEAIKTALTRASINNVQDLMVGKYFELRLTADSQLAAEQQVDAICDQLLANINMEQYRYTVSAIDEVQA</sequence>
<dbReference type="GO" id="GO:0006189">
    <property type="term" value="P:'de novo' IMP biosynthetic process"/>
    <property type="evidence" value="ECO:0007669"/>
    <property type="project" value="UniProtKB-UniRule"/>
</dbReference>
<keyword evidence="5 6" id="KW-0067">ATP-binding</keyword>
<dbReference type="PATRIC" id="fig|1293598.4.peg.1260"/>
<comment type="subcellular location">
    <subcellularLocation>
        <location evidence="6">Cytoplasm</location>
    </subcellularLocation>
</comment>
<comment type="function">
    <text evidence="6">Part of the phosphoribosylformylglycinamidine synthase complex involved in the purines biosynthetic pathway. Catalyzes the ATP-dependent conversion of formylglycinamide ribonucleotide (FGAR) and glutamine to yield formylglycinamidine ribonucleotide (FGAM) and glutamate. The FGAM synthase complex is composed of three subunits. PurQ produces an ammonia molecule by converting glutamine to glutamate. PurL transfers the ammonia molecule to FGAR to form FGAM in an ATP-dependent manner. PurS interacts with PurQ and PurL and is thought to assist in the transfer of the ammonia molecule from PurQ to PurL.</text>
</comment>
<dbReference type="PANTHER" id="PTHR34696:SF1">
    <property type="entry name" value="PHOSPHORIBOSYLFORMYLGLYCINAMIDINE SYNTHASE SUBUNIT PURS"/>
    <property type="match status" value="1"/>
</dbReference>
<comment type="pathway">
    <text evidence="6">Purine metabolism; IMP biosynthesis via de novo pathway; 5-amino-1-(5-phospho-D-ribosyl)imidazole from N(2)-formyl-N(1)-(5-phospho-D-ribosyl)glycinamide: step 1/2.</text>
</comment>
<keyword evidence="1 6" id="KW-0963">Cytoplasm</keyword>
<evidence type="ECO:0000313" key="7">
    <source>
        <dbReference type="EMBL" id="KRO16415.1"/>
    </source>
</evidence>
<evidence type="ECO:0000256" key="3">
    <source>
        <dbReference type="ARBA" id="ARBA00022741"/>
    </source>
</evidence>
<evidence type="ECO:0000256" key="5">
    <source>
        <dbReference type="ARBA" id="ARBA00022840"/>
    </source>
</evidence>
<gene>
    <name evidence="6" type="primary">purS</name>
    <name evidence="7" type="ORF">IV56_GL001197</name>
</gene>
<comment type="similarity">
    <text evidence="6">Belongs to the PurS family.</text>
</comment>
<dbReference type="NCBIfam" id="NF004630">
    <property type="entry name" value="PRK05974.1"/>
    <property type="match status" value="1"/>
</dbReference>
<evidence type="ECO:0000256" key="2">
    <source>
        <dbReference type="ARBA" id="ARBA00022598"/>
    </source>
</evidence>
<dbReference type="GO" id="GO:0004642">
    <property type="term" value="F:phosphoribosylformylglycinamidine synthase activity"/>
    <property type="evidence" value="ECO:0007669"/>
    <property type="project" value="UniProtKB-UniRule"/>
</dbReference>
<dbReference type="RefSeq" id="WP_054777340.1">
    <property type="nucleotide sequence ID" value="NZ_BBBX01000011.1"/>
</dbReference>
<name>A0A0R2MS58_9LACO</name>
<dbReference type="NCBIfam" id="TIGR00302">
    <property type="entry name" value="phosphoribosylformylglycinamidine synthase subunit PurS"/>
    <property type="match status" value="1"/>
</dbReference>
<dbReference type="STRING" id="1293598.IV56_GL001197"/>
<protein>
    <recommendedName>
        <fullName evidence="6">Phosphoribosylformylglycinamidine synthase subunit PurS</fullName>
        <shortName evidence="6">FGAM synthase</shortName>
        <ecNumber evidence="6">6.3.5.3</ecNumber>
    </recommendedName>
    <alternativeName>
        <fullName evidence="6">Formylglycinamide ribonucleotide amidotransferase subunit III</fullName>
        <shortName evidence="6">FGAR amidotransferase III</shortName>
        <shortName evidence="6">FGAR-AT III</shortName>
    </alternativeName>
    <alternativeName>
        <fullName evidence="6">Phosphoribosylformylglycinamidine synthase subunit III</fullName>
    </alternativeName>
</protein>
<evidence type="ECO:0000313" key="8">
    <source>
        <dbReference type="Proteomes" id="UP000050969"/>
    </source>
</evidence>
<dbReference type="SUPFAM" id="SSF82697">
    <property type="entry name" value="PurS-like"/>
    <property type="match status" value="1"/>
</dbReference>
<dbReference type="UniPathway" id="UPA00074">
    <property type="reaction ID" value="UER00128"/>
</dbReference>
<dbReference type="Proteomes" id="UP000050969">
    <property type="component" value="Unassembled WGS sequence"/>
</dbReference>
<comment type="subunit">
    <text evidence="6">Part of the FGAM synthase complex composed of 1 PurL, 1 PurQ and 2 PurS subunits.</text>
</comment>
<dbReference type="OrthoDB" id="9799101at2"/>
<comment type="caution">
    <text evidence="7">The sequence shown here is derived from an EMBL/GenBank/DDBJ whole genome shotgun (WGS) entry which is preliminary data.</text>
</comment>
<evidence type="ECO:0000256" key="1">
    <source>
        <dbReference type="ARBA" id="ARBA00022490"/>
    </source>
</evidence>
<evidence type="ECO:0000256" key="6">
    <source>
        <dbReference type="HAMAP-Rule" id="MF_01926"/>
    </source>
</evidence>
<organism evidence="7 8">
    <name type="scientific">Lacticaseibacillus saniviri JCM 17471 = DSM 24301</name>
    <dbReference type="NCBI Taxonomy" id="1293598"/>
    <lineage>
        <taxon>Bacteria</taxon>
        <taxon>Bacillati</taxon>
        <taxon>Bacillota</taxon>
        <taxon>Bacilli</taxon>
        <taxon>Lactobacillales</taxon>
        <taxon>Lactobacillaceae</taxon>
        <taxon>Lacticaseibacillus</taxon>
    </lineage>
</organism>
<comment type="catalytic activity">
    <reaction evidence="6">
        <text>N(2)-formyl-N(1)-(5-phospho-beta-D-ribosyl)glycinamide + L-glutamine + ATP + H2O = 2-formamido-N(1)-(5-O-phospho-beta-D-ribosyl)acetamidine + L-glutamate + ADP + phosphate + H(+)</text>
        <dbReference type="Rhea" id="RHEA:17129"/>
        <dbReference type="ChEBI" id="CHEBI:15377"/>
        <dbReference type="ChEBI" id="CHEBI:15378"/>
        <dbReference type="ChEBI" id="CHEBI:29985"/>
        <dbReference type="ChEBI" id="CHEBI:30616"/>
        <dbReference type="ChEBI" id="CHEBI:43474"/>
        <dbReference type="ChEBI" id="CHEBI:58359"/>
        <dbReference type="ChEBI" id="CHEBI:147286"/>
        <dbReference type="ChEBI" id="CHEBI:147287"/>
        <dbReference type="ChEBI" id="CHEBI:456216"/>
        <dbReference type="EC" id="6.3.5.3"/>
    </reaction>
</comment>
<proteinExistence type="inferred from homology"/>
<dbReference type="Gene3D" id="3.30.1280.10">
    <property type="entry name" value="Phosphoribosylformylglycinamidine synthase subunit PurS"/>
    <property type="match status" value="1"/>
</dbReference>
<keyword evidence="3 6" id="KW-0547">Nucleotide-binding</keyword>
<dbReference type="InterPro" id="IPR036604">
    <property type="entry name" value="PurS-like_sf"/>
</dbReference>
<dbReference type="PANTHER" id="PTHR34696">
    <property type="entry name" value="PHOSPHORIBOSYLFORMYLGLYCINAMIDINE SYNTHASE SUBUNIT PURS"/>
    <property type="match status" value="1"/>
</dbReference>
<dbReference type="HAMAP" id="MF_01926">
    <property type="entry name" value="PurS"/>
    <property type="match status" value="1"/>
</dbReference>
<accession>A0A0R2MS58</accession>